<protein>
    <submittedName>
        <fullName evidence="1">Uncharacterized protein</fullName>
    </submittedName>
</protein>
<organism evidence="1">
    <name type="scientific">marine sediment metagenome</name>
    <dbReference type="NCBI Taxonomy" id="412755"/>
    <lineage>
        <taxon>unclassified sequences</taxon>
        <taxon>metagenomes</taxon>
        <taxon>ecological metagenomes</taxon>
    </lineage>
</organism>
<reference evidence="1" key="1">
    <citation type="journal article" date="2014" name="Front. Microbiol.">
        <title>High frequency of phylogenetically diverse reductive dehalogenase-homologous genes in deep subseafloor sedimentary metagenomes.</title>
        <authorList>
            <person name="Kawai M."/>
            <person name="Futagami T."/>
            <person name="Toyoda A."/>
            <person name="Takaki Y."/>
            <person name="Nishi S."/>
            <person name="Hori S."/>
            <person name="Arai W."/>
            <person name="Tsubouchi T."/>
            <person name="Morono Y."/>
            <person name="Uchiyama I."/>
            <person name="Ito T."/>
            <person name="Fujiyama A."/>
            <person name="Inagaki F."/>
            <person name="Takami H."/>
        </authorList>
    </citation>
    <scope>NUCLEOTIDE SEQUENCE</scope>
    <source>
        <strain evidence="1">Expedition CK06-06</strain>
    </source>
</reference>
<sequence>MPLRLKTSSIDVEVKIQKIGNRLLTPEPEIVSKTVDGTPVEK</sequence>
<dbReference type="EMBL" id="BART01001915">
    <property type="protein sequence ID" value="GAG73926.1"/>
    <property type="molecule type" value="Genomic_DNA"/>
</dbReference>
<name>X1BP61_9ZZZZ</name>
<proteinExistence type="predicted"/>
<gene>
    <name evidence="1" type="ORF">S01H4_06279</name>
</gene>
<comment type="caution">
    <text evidence="1">The sequence shown here is derived from an EMBL/GenBank/DDBJ whole genome shotgun (WGS) entry which is preliminary data.</text>
</comment>
<dbReference type="AlphaFoldDB" id="X1BP61"/>
<evidence type="ECO:0000313" key="1">
    <source>
        <dbReference type="EMBL" id="GAG73926.1"/>
    </source>
</evidence>
<feature type="non-terminal residue" evidence="1">
    <location>
        <position position="42"/>
    </location>
</feature>
<accession>X1BP61</accession>